<evidence type="ECO:0000256" key="1">
    <source>
        <dbReference type="SAM" id="MobiDB-lite"/>
    </source>
</evidence>
<reference evidence="2" key="1">
    <citation type="submission" date="2023-10" db="EMBL/GenBank/DDBJ databases">
        <authorList>
            <person name="Chen Y."/>
            <person name="Shah S."/>
            <person name="Dougan E. K."/>
            <person name="Thang M."/>
            <person name="Chan C."/>
        </authorList>
    </citation>
    <scope>NUCLEOTIDE SEQUENCE [LARGE SCALE GENOMIC DNA]</scope>
</reference>
<feature type="compositionally biased region" description="Basic residues" evidence="1">
    <location>
        <begin position="187"/>
        <end position="198"/>
    </location>
</feature>
<keyword evidence="3" id="KW-1185">Reference proteome</keyword>
<accession>A0ABN9R437</accession>
<protein>
    <submittedName>
        <fullName evidence="2">Uncharacterized protein</fullName>
    </submittedName>
</protein>
<gene>
    <name evidence="2" type="ORF">PCOR1329_LOCUS15749</name>
</gene>
<feature type="compositionally biased region" description="Low complexity" evidence="1">
    <location>
        <begin position="243"/>
        <end position="258"/>
    </location>
</feature>
<feature type="region of interest" description="Disordered" evidence="1">
    <location>
        <begin position="90"/>
        <end position="116"/>
    </location>
</feature>
<name>A0ABN9R437_9DINO</name>
<evidence type="ECO:0000313" key="3">
    <source>
        <dbReference type="Proteomes" id="UP001189429"/>
    </source>
</evidence>
<comment type="caution">
    <text evidence="2">The sequence shown here is derived from an EMBL/GenBank/DDBJ whole genome shotgun (WGS) entry which is preliminary data.</text>
</comment>
<dbReference type="EMBL" id="CAUYUJ010004787">
    <property type="protein sequence ID" value="CAK0810981.1"/>
    <property type="molecule type" value="Genomic_DNA"/>
</dbReference>
<proteinExistence type="predicted"/>
<feature type="region of interest" description="Disordered" evidence="1">
    <location>
        <begin position="178"/>
        <end position="258"/>
    </location>
</feature>
<feature type="region of interest" description="Disordered" evidence="1">
    <location>
        <begin position="1"/>
        <end position="24"/>
    </location>
</feature>
<evidence type="ECO:0000313" key="2">
    <source>
        <dbReference type="EMBL" id="CAK0810981.1"/>
    </source>
</evidence>
<dbReference type="Proteomes" id="UP001189429">
    <property type="component" value="Unassembled WGS sequence"/>
</dbReference>
<sequence>MEGGSPSAMQGGPGPPAPAAAAAAPAAYALRHPGLPDARAEDVVSPALAEALRGRGGGLAEIRALARQEFEDVWSLPLLRPEVSCGAQEGAGARREGFSGWGLGESGRGPLLRKPPPPAVFEGPPPPSPLSASRRGWWACSSLRWGRLIRHVPRRLQTLEDCLSTSGGGDLHCRSAIGPCKPMASQRPRRRPGRRRASSGRAPGTLSLRRHRQRPAAPPSCSGGRSKGPTPHAASCSRRRTLSRPGRPARASAAPGCC</sequence>
<organism evidence="2 3">
    <name type="scientific">Prorocentrum cordatum</name>
    <dbReference type="NCBI Taxonomy" id="2364126"/>
    <lineage>
        <taxon>Eukaryota</taxon>
        <taxon>Sar</taxon>
        <taxon>Alveolata</taxon>
        <taxon>Dinophyceae</taxon>
        <taxon>Prorocentrales</taxon>
        <taxon>Prorocentraceae</taxon>
        <taxon>Prorocentrum</taxon>
    </lineage>
</organism>